<name>A0AAE3XAI4_9DEIO</name>
<evidence type="ECO:0000313" key="2">
    <source>
        <dbReference type="EMBL" id="MDR6217239.1"/>
    </source>
</evidence>
<dbReference type="AlphaFoldDB" id="A0AAE3XAI4"/>
<evidence type="ECO:0000256" key="1">
    <source>
        <dbReference type="SAM" id="Phobius"/>
    </source>
</evidence>
<sequence>MTPDEWRTGMEHEAQTVRPEDDGWARDTLASARRIPNRSVLVDVLLSVATVGVAAFALSGLSGAVLRLVADQEPGWGMLTLLNLTTAGVLALLGLSLGAARVRVWTVVTAFLTYPLAWAWAQAALGTTVGWDAPLSGFLLAGGAVVLTVLAGTLAGRAVMTRRLRRT</sequence>
<feature type="transmembrane region" description="Helical" evidence="1">
    <location>
        <begin position="76"/>
        <end position="95"/>
    </location>
</feature>
<evidence type="ECO:0000313" key="3">
    <source>
        <dbReference type="Proteomes" id="UP001185331"/>
    </source>
</evidence>
<organism evidence="2 3">
    <name type="scientific">Deinococcus soli</name>
    <name type="common">ex Cha et al. 2016</name>
    <dbReference type="NCBI Taxonomy" id="1309411"/>
    <lineage>
        <taxon>Bacteria</taxon>
        <taxon>Thermotogati</taxon>
        <taxon>Deinococcota</taxon>
        <taxon>Deinococci</taxon>
        <taxon>Deinococcales</taxon>
        <taxon>Deinococcaceae</taxon>
        <taxon>Deinococcus</taxon>
    </lineage>
</organism>
<dbReference type="RefSeq" id="WP_309848526.1">
    <property type="nucleotide sequence ID" value="NZ_JAVDQJ010000001.1"/>
</dbReference>
<proteinExistence type="predicted"/>
<gene>
    <name evidence="2" type="ORF">J2Y00_000796</name>
</gene>
<feature type="transmembrane region" description="Helical" evidence="1">
    <location>
        <begin position="102"/>
        <end position="121"/>
    </location>
</feature>
<reference evidence="2" key="1">
    <citation type="submission" date="2023-07" db="EMBL/GenBank/DDBJ databases">
        <title>Sorghum-associated microbial communities from plants grown in Nebraska, USA.</title>
        <authorList>
            <person name="Schachtman D."/>
        </authorList>
    </citation>
    <scope>NUCLEOTIDE SEQUENCE</scope>
    <source>
        <strain evidence="2">BE330</strain>
    </source>
</reference>
<protein>
    <submittedName>
        <fullName evidence="2">Uncharacterized protein</fullName>
    </submittedName>
</protein>
<accession>A0AAE3XAI4</accession>
<dbReference type="Proteomes" id="UP001185331">
    <property type="component" value="Unassembled WGS sequence"/>
</dbReference>
<comment type="caution">
    <text evidence="2">The sequence shown here is derived from an EMBL/GenBank/DDBJ whole genome shotgun (WGS) entry which is preliminary data.</text>
</comment>
<keyword evidence="1" id="KW-1133">Transmembrane helix</keyword>
<feature type="transmembrane region" description="Helical" evidence="1">
    <location>
        <begin position="133"/>
        <end position="156"/>
    </location>
</feature>
<keyword evidence="1" id="KW-0472">Membrane</keyword>
<keyword evidence="1" id="KW-0812">Transmembrane</keyword>
<dbReference type="EMBL" id="JAVDQK010000002">
    <property type="protein sequence ID" value="MDR6217239.1"/>
    <property type="molecule type" value="Genomic_DNA"/>
</dbReference>
<feature type="transmembrane region" description="Helical" evidence="1">
    <location>
        <begin position="40"/>
        <end position="70"/>
    </location>
</feature>